<keyword evidence="1" id="KW-0732">Signal</keyword>
<evidence type="ECO:0000313" key="2">
    <source>
        <dbReference type="Proteomes" id="UP000079169"/>
    </source>
</evidence>
<reference evidence="3" key="1">
    <citation type="submission" date="2025-08" db="UniProtKB">
        <authorList>
            <consortium name="RefSeq"/>
        </authorList>
    </citation>
    <scope>IDENTIFICATION</scope>
</reference>
<feature type="chain" id="PRO_5018161688" evidence="1">
    <location>
        <begin position="23"/>
        <end position="60"/>
    </location>
</feature>
<proteinExistence type="predicted"/>
<organism evidence="2 3">
    <name type="scientific">Diaphorina citri</name>
    <name type="common">Asian citrus psyllid</name>
    <dbReference type="NCBI Taxonomy" id="121845"/>
    <lineage>
        <taxon>Eukaryota</taxon>
        <taxon>Metazoa</taxon>
        <taxon>Ecdysozoa</taxon>
        <taxon>Arthropoda</taxon>
        <taxon>Hexapoda</taxon>
        <taxon>Insecta</taxon>
        <taxon>Pterygota</taxon>
        <taxon>Neoptera</taxon>
        <taxon>Paraneoptera</taxon>
        <taxon>Hemiptera</taxon>
        <taxon>Sternorrhyncha</taxon>
        <taxon>Psylloidea</taxon>
        <taxon>Psyllidae</taxon>
        <taxon>Diaphorininae</taxon>
        <taxon>Diaphorina</taxon>
    </lineage>
</organism>
<protein>
    <submittedName>
        <fullName evidence="3">Uncharacterized protein LOC113468103</fullName>
    </submittedName>
</protein>
<dbReference type="PaxDb" id="121845-A0A3Q0IWD0"/>
<dbReference type="Proteomes" id="UP000079169">
    <property type="component" value="Unplaced"/>
</dbReference>
<sequence length="60" mass="6953">MINGLKTVLSFALGLYTGTYMGQNYTDMPKVDSPQTMFEKLKKFIEDPQMPEIFKDDEKK</sequence>
<feature type="signal peptide" evidence="1">
    <location>
        <begin position="1"/>
        <end position="22"/>
    </location>
</feature>
<dbReference type="RefSeq" id="XP_026680564.1">
    <property type="nucleotide sequence ID" value="XM_026824763.1"/>
</dbReference>
<evidence type="ECO:0000313" key="3">
    <source>
        <dbReference type="RefSeq" id="XP_026680564.1"/>
    </source>
</evidence>
<dbReference type="KEGG" id="dci:113468103"/>
<dbReference type="GeneID" id="113468103"/>
<name>A0A3Q0IWD0_DIACI</name>
<keyword evidence="2" id="KW-1185">Reference proteome</keyword>
<dbReference type="AlphaFoldDB" id="A0A3Q0IWD0"/>
<accession>A0A3Q0IWD0</accession>
<gene>
    <name evidence="3" type="primary">LOC113468103</name>
</gene>
<evidence type="ECO:0000256" key="1">
    <source>
        <dbReference type="SAM" id="SignalP"/>
    </source>
</evidence>